<name>A0A8T0F684_ARGBR</name>
<gene>
    <name evidence="1" type="ORF">HNY73_008092</name>
</gene>
<organism evidence="1 2">
    <name type="scientific">Argiope bruennichi</name>
    <name type="common">Wasp spider</name>
    <name type="synonym">Aranea bruennichi</name>
    <dbReference type="NCBI Taxonomy" id="94029"/>
    <lineage>
        <taxon>Eukaryota</taxon>
        <taxon>Metazoa</taxon>
        <taxon>Ecdysozoa</taxon>
        <taxon>Arthropoda</taxon>
        <taxon>Chelicerata</taxon>
        <taxon>Arachnida</taxon>
        <taxon>Araneae</taxon>
        <taxon>Araneomorphae</taxon>
        <taxon>Entelegynae</taxon>
        <taxon>Araneoidea</taxon>
        <taxon>Araneidae</taxon>
        <taxon>Argiope</taxon>
    </lineage>
</organism>
<accession>A0A8T0F684</accession>
<protein>
    <submittedName>
        <fullName evidence="1">Uncharacterized protein</fullName>
    </submittedName>
</protein>
<dbReference type="Proteomes" id="UP000807504">
    <property type="component" value="Unassembled WGS sequence"/>
</dbReference>
<sequence>MKVLEWKGKLEEFLTVFQAELLGLKRVVIRASEENETIKIWIDSLSSLLAIQDSHSPYQLALDIQSLLLRNPNILLRGSKPKLVIRLKSQPFPITQKSIVYQKSPVKYPASLLLCLSLNSYALSTLAKS</sequence>
<dbReference type="AlphaFoldDB" id="A0A8T0F684"/>
<proteinExistence type="predicted"/>
<evidence type="ECO:0000313" key="2">
    <source>
        <dbReference type="Proteomes" id="UP000807504"/>
    </source>
</evidence>
<comment type="caution">
    <text evidence="1">The sequence shown here is derived from an EMBL/GenBank/DDBJ whole genome shotgun (WGS) entry which is preliminary data.</text>
</comment>
<keyword evidence="2" id="KW-1185">Reference proteome</keyword>
<dbReference type="EMBL" id="JABXBU010000015">
    <property type="protein sequence ID" value="KAF8786371.1"/>
    <property type="molecule type" value="Genomic_DNA"/>
</dbReference>
<evidence type="ECO:0000313" key="1">
    <source>
        <dbReference type="EMBL" id="KAF8786371.1"/>
    </source>
</evidence>
<reference evidence="1" key="1">
    <citation type="journal article" date="2020" name="bioRxiv">
        <title>Chromosome-level reference genome of the European wasp spider Argiope bruennichi: a resource for studies on range expansion and evolutionary adaptation.</title>
        <authorList>
            <person name="Sheffer M.M."/>
            <person name="Hoppe A."/>
            <person name="Krehenwinkel H."/>
            <person name="Uhl G."/>
            <person name="Kuss A.W."/>
            <person name="Jensen L."/>
            <person name="Jensen C."/>
            <person name="Gillespie R.G."/>
            <person name="Hoff K.J."/>
            <person name="Prost S."/>
        </authorList>
    </citation>
    <scope>NUCLEOTIDE SEQUENCE</scope>
</reference>
<reference evidence="1" key="2">
    <citation type="submission" date="2020-06" db="EMBL/GenBank/DDBJ databases">
        <authorList>
            <person name="Sheffer M."/>
        </authorList>
    </citation>
    <scope>NUCLEOTIDE SEQUENCE</scope>
</reference>